<dbReference type="PANTHER" id="PTHR16166:SF93">
    <property type="entry name" value="INTERMEMBRANE LIPID TRANSFER PROTEIN VPS13"/>
    <property type="match status" value="1"/>
</dbReference>
<evidence type="ECO:0000256" key="3">
    <source>
        <dbReference type="SAM" id="MobiDB-lite"/>
    </source>
</evidence>
<dbReference type="InterPro" id="IPR026847">
    <property type="entry name" value="VPS13"/>
</dbReference>
<dbReference type="OrthoDB" id="272810at2759"/>
<evidence type="ECO:0000256" key="1">
    <source>
        <dbReference type="ARBA" id="ARBA00006545"/>
    </source>
</evidence>
<evidence type="ECO:0000259" key="4">
    <source>
        <dbReference type="Pfam" id="PF12624"/>
    </source>
</evidence>
<evidence type="ECO:0000313" key="6">
    <source>
        <dbReference type="Proteomes" id="UP000001307"/>
    </source>
</evidence>
<evidence type="ECO:0000256" key="2">
    <source>
        <dbReference type="ARBA" id="ARBA00022448"/>
    </source>
</evidence>
<dbReference type="InParanoid" id="E4XAX6"/>
<feature type="region of interest" description="Disordered" evidence="3">
    <location>
        <begin position="288"/>
        <end position="323"/>
    </location>
</feature>
<proteinExistence type="inferred from homology"/>
<gene>
    <name evidence="5" type="ORF">GSOID_T00005726001</name>
</gene>
<dbReference type="GO" id="GO:0045053">
    <property type="term" value="P:protein retention in Golgi apparatus"/>
    <property type="evidence" value="ECO:0007669"/>
    <property type="project" value="TreeGrafter"/>
</dbReference>
<dbReference type="PANTHER" id="PTHR16166">
    <property type="entry name" value="VACUOLAR PROTEIN SORTING-ASSOCIATED PROTEIN VPS13"/>
    <property type="match status" value="1"/>
</dbReference>
<feature type="compositionally biased region" description="Basic and acidic residues" evidence="3">
    <location>
        <begin position="299"/>
        <end position="310"/>
    </location>
</feature>
<evidence type="ECO:0000313" key="5">
    <source>
        <dbReference type="EMBL" id="CBY08885.1"/>
    </source>
</evidence>
<feature type="domain" description="Chorein N-terminal" evidence="4">
    <location>
        <begin position="93"/>
        <end position="712"/>
    </location>
</feature>
<dbReference type="Proteomes" id="UP000001307">
    <property type="component" value="Unassembled WGS sequence"/>
</dbReference>
<dbReference type="EMBL" id="FN653033">
    <property type="protein sequence ID" value="CBY08885.1"/>
    <property type="molecule type" value="Genomic_DNA"/>
</dbReference>
<dbReference type="AlphaFoldDB" id="E4XAX6"/>
<dbReference type="InterPro" id="IPR026854">
    <property type="entry name" value="VPS13_N"/>
</dbReference>
<keyword evidence="2" id="KW-0813">Transport</keyword>
<organism evidence="5">
    <name type="scientific">Oikopleura dioica</name>
    <name type="common">Tunicate</name>
    <dbReference type="NCBI Taxonomy" id="34765"/>
    <lineage>
        <taxon>Eukaryota</taxon>
        <taxon>Metazoa</taxon>
        <taxon>Chordata</taxon>
        <taxon>Tunicata</taxon>
        <taxon>Appendicularia</taxon>
        <taxon>Copelata</taxon>
        <taxon>Oikopleuridae</taxon>
        <taxon>Oikopleura</taxon>
    </lineage>
</organism>
<dbReference type="Pfam" id="PF12624">
    <property type="entry name" value="VPS13_N"/>
    <property type="match status" value="1"/>
</dbReference>
<keyword evidence="6" id="KW-1185">Reference proteome</keyword>
<feature type="region of interest" description="Disordered" evidence="3">
    <location>
        <begin position="575"/>
        <end position="598"/>
    </location>
</feature>
<reference evidence="5" key="1">
    <citation type="journal article" date="2010" name="Science">
        <title>Plasticity of animal genome architecture unmasked by rapid evolution of a pelagic tunicate.</title>
        <authorList>
            <person name="Denoeud F."/>
            <person name="Henriet S."/>
            <person name="Mungpakdee S."/>
            <person name="Aury J.M."/>
            <person name="Da Silva C."/>
            <person name="Brinkmann H."/>
            <person name="Mikhaleva J."/>
            <person name="Olsen L.C."/>
            <person name="Jubin C."/>
            <person name="Canestro C."/>
            <person name="Bouquet J.M."/>
            <person name="Danks G."/>
            <person name="Poulain J."/>
            <person name="Campsteijn C."/>
            <person name="Adamski M."/>
            <person name="Cross I."/>
            <person name="Yadetie F."/>
            <person name="Muffato M."/>
            <person name="Louis A."/>
            <person name="Butcher S."/>
            <person name="Tsagkogeorga G."/>
            <person name="Konrad A."/>
            <person name="Singh S."/>
            <person name="Jensen M.F."/>
            <person name="Cong E.H."/>
            <person name="Eikeseth-Otteraa H."/>
            <person name="Noel B."/>
            <person name="Anthouard V."/>
            <person name="Porcel B.M."/>
            <person name="Kachouri-Lafond R."/>
            <person name="Nishino A."/>
            <person name="Ugolini M."/>
            <person name="Chourrout P."/>
            <person name="Nishida H."/>
            <person name="Aasland R."/>
            <person name="Huzurbazar S."/>
            <person name="Westhof E."/>
            <person name="Delsuc F."/>
            <person name="Lehrach H."/>
            <person name="Reinhardt R."/>
            <person name="Weissenbach J."/>
            <person name="Roy S.W."/>
            <person name="Artiguenave F."/>
            <person name="Postlethwait J.H."/>
            <person name="Manak J.R."/>
            <person name="Thompson E.M."/>
            <person name="Jaillon O."/>
            <person name="Du Pasquier L."/>
            <person name="Boudinot P."/>
            <person name="Liberles D.A."/>
            <person name="Volff J.N."/>
            <person name="Philippe H."/>
            <person name="Lenhard B."/>
            <person name="Roest Crollius H."/>
            <person name="Wincker P."/>
            <person name="Chourrout D."/>
        </authorList>
    </citation>
    <scope>NUCLEOTIDE SEQUENCE [LARGE SCALE GENOMIC DNA]</scope>
</reference>
<name>E4XAX6_OIKDI</name>
<accession>E4XAX6</accession>
<sequence length="1052" mass="118775">MYRWLAVGQQQGIWAAYSSQIISDIVQNIKVTVADVSIIYRDPDLLGEGHVAYSVPHIQVANVPAMTGFARKRLLLQDLEIVWHKTVNSFTHLMEPVEATIDIVKNKSVTPLNNSNPRFKVDLTIEGVSFQLSDKQHSIIYSTWEKLEWFYRKQRYSELRPAAPISSIEDADEKKKLVKSWWKWLLHHTARPIQEYRRTKTKPYLLERIGQLNKYSNIIAKLLKKIELSEEDKANRIEIETLWTYDECRTVIYAVVDKFYSKKTDTTEGQEGMFSWMMRGGGLFRGRAASTGSTQTVTEKSESDENKVSSEPEDTPDPSGINLPKLSLRTTSAATNQYLQDHSVTNDTFLTRDNVFADFSFRLKNGTLKLTIDDGTQLSGLSTIEFNGLQSSLGCRFRAESFTYITELADFKIIDDFTKDSIYPVLVSTIAKGNNSNNSKAMFHFSYEKENLYQRIYCETAPLQMIYNKKLMDIGKGFLNLANSGEDSLYNWRQRERYKGVKEEAKRNISKALTKVMSGKSVNAGGVQVTLDLSAPKILLPQSFKNSDTPQIMIDLGKIKFSNVDEKDEEVEEVERFFTPGGTPPPEEEEESGTSHEEMPTVINAQELQERLLVSKIYHKYSVQLLDLQILVGTKNDTSWRSASAAKKSSMHIVEPFNVSIGIEKRAFDLVDDTKYPMIMVSGSLPSLMLQINESKSSIIFSCLDTCLDPSSDKKTTMPNVNDTLPEVELKASESANLRKLIVIMFQIERVSCGLYSVMHNDQMVAGLEVTRIKANVKLQPEKSHVKLSVGSVVVTNNHEQHLGNDFQSILVSNRNATLDIPSGTIIDSGCTSPTIEEQLAPTPPNFVSQLQENLNKFWNSEQKDAECQSSWSLSDDASEELAVLEWTHYDESHSTEIGDDIHVTFSSLDIVITPDTLSVLLHLLHRLKPAGKKPKCEEEDEKTDNNNKDRLTVLHFEMRTINLMVGVADNGIGRKIATAGIEEFRSVVQIQNPGNVTISGKIGSIFGSDLSFANDILYRKSCSSRKGPFSFIILFLYIFLVRQSFQKVIFM</sequence>
<dbReference type="GO" id="GO:0006623">
    <property type="term" value="P:protein targeting to vacuole"/>
    <property type="evidence" value="ECO:0007669"/>
    <property type="project" value="TreeGrafter"/>
</dbReference>
<comment type="similarity">
    <text evidence="1">Belongs to the VPS13 family.</text>
</comment>
<protein>
    <recommendedName>
        <fullName evidence="4">Chorein N-terminal domain-containing protein</fullName>
    </recommendedName>
</protein>